<protein>
    <recommendedName>
        <fullName evidence="4">Caspase family p20 domain-containing protein</fullName>
    </recommendedName>
</protein>
<dbReference type="PANTHER" id="PTHR47901:SF8">
    <property type="entry name" value="CASPASE-3"/>
    <property type="match status" value="1"/>
</dbReference>
<keyword evidence="1" id="KW-0645">Protease</keyword>
<dbReference type="InterPro" id="IPR029030">
    <property type="entry name" value="Caspase-like_dom_sf"/>
</dbReference>
<dbReference type="GO" id="GO:0004197">
    <property type="term" value="F:cysteine-type endopeptidase activity"/>
    <property type="evidence" value="ECO:0007669"/>
    <property type="project" value="InterPro"/>
</dbReference>
<keyword evidence="2" id="KW-0053">Apoptosis</keyword>
<dbReference type="PANTHER" id="PTHR47901">
    <property type="entry name" value="CASPASE RECRUITMENT DOMAIN-CONTAINING PROTEIN 18"/>
    <property type="match status" value="1"/>
</dbReference>
<dbReference type="PROSITE" id="PS50208">
    <property type="entry name" value="CASPASE_P20"/>
    <property type="match status" value="1"/>
</dbReference>
<dbReference type="Gene3D" id="3.40.50.1460">
    <property type="match status" value="1"/>
</dbReference>
<dbReference type="GO" id="GO:0006915">
    <property type="term" value="P:apoptotic process"/>
    <property type="evidence" value="ECO:0007669"/>
    <property type="project" value="UniProtKB-KW"/>
</dbReference>
<dbReference type="InterPro" id="IPR011600">
    <property type="entry name" value="Pept_C14_caspase"/>
</dbReference>
<keyword evidence="6" id="KW-1185">Reference proteome</keyword>
<organism evidence="5 6">
    <name type="scientific">Meganyctiphanes norvegica</name>
    <name type="common">Northern krill</name>
    <name type="synonym">Thysanopoda norvegica</name>
    <dbReference type="NCBI Taxonomy" id="48144"/>
    <lineage>
        <taxon>Eukaryota</taxon>
        <taxon>Metazoa</taxon>
        <taxon>Ecdysozoa</taxon>
        <taxon>Arthropoda</taxon>
        <taxon>Crustacea</taxon>
        <taxon>Multicrustacea</taxon>
        <taxon>Malacostraca</taxon>
        <taxon>Eumalacostraca</taxon>
        <taxon>Eucarida</taxon>
        <taxon>Euphausiacea</taxon>
        <taxon>Euphausiidae</taxon>
        <taxon>Meganyctiphanes</taxon>
    </lineage>
</organism>
<feature type="domain" description="Caspase family p20" evidence="4">
    <location>
        <begin position="50"/>
        <end position="149"/>
    </location>
</feature>
<dbReference type="AlphaFoldDB" id="A0AAV2SNP5"/>
<evidence type="ECO:0000259" key="4">
    <source>
        <dbReference type="PROSITE" id="PS50208"/>
    </source>
</evidence>
<keyword evidence="3" id="KW-0378">Hydrolase</keyword>
<reference evidence="5 6" key="1">
    <citation type="submission" date="2024-05" db="EMBL/GenBank/DDBJ databases">
        <authorList>
            <person name="Wallberg A."/>
        </authorList>
    </citation>
    <scope>NUCLEOTIDE SEQUENCE [LARGE SCALE GENOMIC DNA]</scope>
</reference>
<dbReference type="SUPFAM" id="SSF52129">
    <property type="entry name" value="Caspase-like"/>
    <property type="match status" value="1"/>
</dbReference>
<evidence type="ECO:0000256" key="2">
    <source>
        <dbReference type="ARBA" id="ARBA00022703"/>
    </source>
</evidence>
<comment type="caution">
    <text evidence="5">The sequence shown here is derived from an EMBL/GenBank/DDBJ whole genome shotgun (WGS) entry which is preliminary data.</text>
</comment>
<dbReference type="InterPro" id="IPR001309">
    <property type="entry name" value="Pept_C14_p20"/>
</dbReference>
<evidence type="ECO:0000313" key="6">
    <source>
        <dbReference type="Proteomes" id="UP001497623"/>
    </source>
</evidence>
<gene>
    <name evidence="5" type="ORF">MNOR_LOCUS37885</name>
</gene>
<dbReference type="GO" id="GO:0006508">
    <property type="term" value="P:proteolysis"/>
    <property type="evidence" value="ECO:0007669"/>
    <property type="project" value="UniProtKB-KW"/>
</dbReference>
<name>A0AAV2SNP5_MEGNR</name>
<feature type="non-terminal residue" evidence="5">
    <location>
        <position position="1"/>
    </location>
</feature>
<dbReference type="InterPro" id="IPR002398">
    <property type="entry name" value="Pept_C14"/>
</dbReference>
<sequence>GIIEILPSLMDNSDERICRREDFNNAYTNMSEKQGLVFIALYRQLNEHMDELKKLFEKMGYMVPEPHCNMTYEETEKAIADFIETPGLEHANACIVIIMSDSGHKEYFETSDKIKMDTDGIVNKFNNRRCHKLVGTPKIFIFDCYRNVSVLPECLSTVQSGHKSGRKTKKE</sequence>
<accession>A0AAV2SNP5</accession>
<evidence type="ECO:0000313" key="5">
    <source>
        <dbReference type="EMBL" id="CAL4204872.1"/>
    </source>
</evidence>
<dbReference type="EMBL" id="CAXKWB010080508">
    <property type="protein sequence ID" value="CAL4204872.1"/>
    <property type="molecule type" value="Genomic_DNA"/>
</dbReference>
<dbReference type="Proteomes" id="UP001497623">
    <property type="component" value="Unassembled WGS sequence"/>
</dbReference>
<feature type="non-terminal residue" evidence="5">
    <location>
        <position position="171"/>
    </location>
</feature>
<evidence type="ECO:0000256" key="1">
    <source>
        <dbReference type="ARBA" id="ARBA00022670"/>
    </source>
</evidence>
<proteinExistence type="predicted"/>
<evidence type="ECO:0000256" key="3">
    <source>
        <dbReference type="ARBA" id="ARBA00022801"/>
    </source>
</evidence>
<dbReference type="Pfam" id="PF00656">
    <property type="entry name" value="Peptidase_C14"/>
    <property type="match status" value="1"/>
</dbReference>